<dbReference type="InterPro" id="IPR006224">
    <property type="entry name" value="PsdUridine_synth_RluA-like_CS"/>
</dbReference>
<evidence type="ECO:0000256" key="2">
    <source>
        <dbReference type="PROSITE-ProRule" id="PRU00023"/>
    </source>
</evidence>
<dbReference type="InterPro" id="IPR006225">
    <property type="entry name" value="PsdUridine_synth_RluC/D"/>
</dbReference>
<proteinExistence type="predicted"/>
<evidence type="ECO:0000313" key="7">
    <source>
        <dbReference type="Proteomes" id="UP000717996"/>
    </source>
</evidence>
<dbReference type="AlphaFoldDB" id="A0A9P7CG41"/>
<dbReference type="SUPFAM" id="SSF55120">
    <property type="entry name" value="Pseudouridine synthase"/>
    <property type="match status" value="1"/>
</dbReference>
<feature type="region of interest" description="Disordered" evidence="3">
    <location>
        <begin position="608"/>
        <end position="630"/>
    </location>
</feature>
<keyword evidence="4" id="KW-0812">Transmembrane</keyword>
<evidence type="ECO:0000256" key="4">
    <source>
        <dbReference type="SAM" id="Phobius"/>
    </source>
</evidence>
<evidence type="ECO:0000313" key="6">
    <source>
        <dbReference type="EMBL" id="KAG1551673.1"/>
    </source>
</evidence>
<dbReference type="NCBIfam" id="TIGR00005">
    <property type="entry name" value="rluA_subfam"/>
    <property type="match status" value="1"/>
</dbReference>
<organism evidence="6 7">
    <name type="scientific">Rhizopus oryzae</name>
    <name type="common">Mucormycosis agent</name>
    <name type="synonym">Rhizopus arrhizus var. delemar</name>
    <dbReference type="NCBI Taxonomy" id="64495"/>
    <lineage>
        <taxon>Eukaryota</taxon>
        <taxon>Fungi</taxon>
        <taxon>Fungi incertae sedis</taxon>
        <taxon>Mucoromycota</taxon>
        <taxon>Mucoromycotina</taxon>
        <taxon>Mucoromycetes</taxon>
        <taxon>Mucorales</taxon>
        <taxon>Mucorineae</taxon>
        <taxon>Rhizopodaceae</taxon>
        <taxon>Rhizopus</taxon>
    </lineage>
</organism>
<reference evidence="6" key="1">
    <citation type="journal article" date="2020" name="Microb. Genom.">
        <title>Genetic diversity of clinical and environmental Mucorales isolates obtained from an investigation of mucormycosis cases among solid organ transplant recipients.</title>
        <authorList>
            <person name="Nguyen M.H."/>
            <person name="Kaul D."/>
            <person name="Muto C."/>
            <person name="Cheng S.J."/>
            <person name="Richter R.A."/>
            <person name="Bruno V.M."/>
            <person name="Liu G."/>
            <person name="Beyhan S."/>
            <person name="Sundermann A.J."/>
            <person name="Mounaud S."/>
            <person name="Pasculle A.W."/>
            <person name="Nierman W.C."/>
            <person name="Driscoll E."/>
            <person name="Cumbie R."/>
            <person name="Clancy C.J."/>
            <person name="Dupont C.L."/>
        </authorList>
    </citation>
    <scope>NUCLEOTIDE SEQUENCE</scope>
    <source>
        <strain evidence="6">GL16</strain>
    </source>
</reference>
<feature type="region of interest" description="Disordered" evidence="3">
    <location>
        <begin position="286"/>
        <end position="310"/>
    </location>
</feature>
<dbReference type="Pfam" id="PF00849">
    <property type="entry name" value="PseudoU_synth_2"/>
    <property type="match status" value="1"/>
</dbReference>
<feature type="region of interest" description="Disordered" evidence="3">
    <location>
        <begin position="934"/>
        <end position="963"/>
    </location>
</feature>
<dbReference type="Pfam" id="PF12796">
    <property type="entry name" value="Ank_2"/>
    <property type="match status" value="1"/>
</dbReference>
<dbReference type="PANTHER" id="PTHR21600:SF40">
    <property type="entry name" value="PSEUDOURIDYLATE SYNTHASE RPUSD2"/>
    <property type="match status" value="1"/>
</dbReference>
<dbReference type="Pfam" id="PF25603">
    <property type="entry name" value="SPT23_MGA2_DBD"/>
    <property type="match status" value="1"/>
</dbReference>
<keyword evidence="4" id="KW-1133">Transmembrane helix</keyword>
<evidence type="ECO:0000259" key="5">
    <source>
        <dbReference type="SMART" id="SM00429"/>
    </source>
</evidence>
<dbReference type="Gene3D" id="3.30.2350.10">
    <property type="entry name" value="Pseudouridine synthase"/>
    <property type="match status" value="1"/>
</dbReference>
<dbReference type="CDD" id="cd02557">
    <property type="entry name" value="PseudoU_synth_ScRIB2"/>
    <property type="match status" value="1"/>
</dbReference>
<dbReference type="GO" id="GO:0003723">
    <property type="term" value="F:RNA binding"/>
    <property type="evidence" value="ECO:0007669"/>
    <property type="project" value="InterPro"/>
</dbReference>
<feature type="compositionally biased region" description="Acidic residues" evidence="3">
    <location>
        <begin position="943"/>
        <end position="963"/>
    </location>
</feature>
<keyword evidence="2" id="KW-0040">ANK repeat</keyword>
<dbReference type="Pfam" id="PF01833">
    <property type="entry name" value="TIG"/>
    <property type="match status" value="1"/>
</dbReference>
<dbReference type="OrthoDB" id="71307at2759"/>
<dbReference type="SMART" id="SM00248">
    <property type="entry name" value="ANK"/>
    <property type="match status" value="2"/>
</dbReference>
<feature type="repeat" description="ANK" evidence="2">
    <location>
        <begin position="839"/>
        <end position="871"/>
    </location>
</feature>
<dbReference type="SMART" id="SM00429">
    <property type="entry name" value="IPT"/>
    <property type="match status" value="1"/>
</dbReference>
<dbReference type="InterPro" id="IPR020103">
    <property type="entry name" value="PsdUridine_synth_cat_dom_sf"/>
</dbReference>
<evidence type="ECO:0000256" key="1">
    <source>
        <dbReference type="PIRSR" id="PIRSR606225-1"/>
    </source>
</evidence>
<evidence type="ECO:0000256" key="3">
    <source>
        <dbReference type="SAM" id="MobiDB-lite"/>
    </source>
</evidence>
<dbReference type="Gene3D" id="2.60.40.10">
    <property type="entry name" value="Immunoglobulins"/>
    <property type="match status" value="1"/>
</dbReference>
<dbReference type="GO" id="GO:0009982">
    <property type="term" value="F:pseudouridine synthase activity"/>
    <property type="evidence" value="ECO:0007669"/>
    <property type="project" value="InterPro"/>
</dbReference>
<feature type="transmembrane region" description="Helical" evidence="4">
    <location>
        <begin position="1165"/>
        <end position="1185"/>
    </location>
</feature>
<comment type="caution">
    <text evidence="6">The sequence shown here is derived from an EMBL/GenBank/DDBJ whole genome shotgun (WGS) entry which is preliminary data.</text>
</comment>
<dbReference type="SUPFAM" id="SSF48403">
    <property type="entry name" value="Ankyrin repeat"/>
    <property type="match status" value="1"/>
</dbReference>
<gene>
    <name evidence="6" type="ORF">G6F51_001706</name>
</gene>
<dbReference type="InterPro" id="IPR050188">
    <property type="entry name" value="RluA_PseudoU_synthase"/>
</dbReference>
<dbReference type="Gene3D" id="1.25.40.20">
    <property type="entry name" value="Ankyrin repeat-containing domain"/>
    <property type="match status" value="1"/>
</dbReference>
<feature type="region of interest" description="Disordered" evidence="3">
    <location>
        <begin position="1135"/>
        <end position="1154"/>
    </location>
</feature>
<feature type="repeat" description="ANK" evidence="2">
    <location>
        <begin position="872"/>
        <end position="896"/>
    </location>
</feature>
<dbReference type="SUPFAM" id="SSF81296">
    <property type="entry name" value="E set domains"/>
    <property type="match status" value="1"/>
</dbReference>
<dbReference type="InterPro" id="IPR014756">
    <property type="entry name" value="Ig_E-set"/>
</dbReference>
<dbReference type="InterPro" id="IPR013783">
    <property type="entry name" value="Ig-like_fold"/>
</dbReference>
<dbReference type="InterPro" id="IPR057962">
    <property type="entry name" value="SPT23_MGA2_DBD"/>
</dbReference>
<feature type="compositionally biased region" description="Polar residues" evidence="3">
    <location>
        <begin position="291"/>
        <end position="301"/>
    </location>
</feature>
<dbReference type="PROSITE" id="PS01129">
    <property type="entry name" value="PSI_RLU"/>
    <property type="match status" value="1"/>
</dbReference>
<dbReference type="InterPro" id="IPR002909">
    <property type="entry name" value="IPT_dom"/>
</dbReference>
<feature type="compositionally biased region" description="Basic residues" evidence="3">
    <location>
        <begin position="617"/>
        <end position="626"/>
    </location>
</feature>
<dbReference type="CDD" id="cd00102">
    <property type="entry name" value="IPT"/>
    <property type="match status" value="1"/>
</dbReference>
<dbReference type="InterPro" id="IPR036770">
    <property type="entry name" value="Ankyrin_rpt-contain_sf"/>
</dbReference>
<dbReference type="InterPro" id="IPR002110">
    <property type="entry name" value="Ankyrin_rpt"/>
</dbReference>
<feature type="domain" description="IPT/TIG" evidence="5">
    <location>
        <begin position="672"/>
        <end position="757"/>
    </location>
</feature>
<dbReference type="EMBL" id="JAANIT010000132">
    <property type="protein sequence ID" value="KAG1551673.1"/>
    <property type="molecule type" value="Genomic_DNA"/>
</dbReference>
<accession>A0A9P7CG41</accession>
<dbReference type="PROSITE" id="PS50088">
    <property type="entry name" value="ANK_REPEAT"/>
    <property type="match status" value="2"/>
</dbReference>
<protein>
    <recommendedName>
        <fullName evidence="5">IPT/TIG domain-containing protein</fullName>
    </recommendedName>
</protein>
<keyword evidence="4" id="KW-0472">Membrane</keyword>
<dbReference type="PROSITE" id="PS50297">
    <property type="entry name" value="ANK_REP_REGION"/>
    <property type="match status" value="2"/>
</dbReference>
<dbReference type="Proteomes" id="UP000717996">
    <property type="component" value="Unassembled WGS sequence"/>
</dbReference>
<name>A0A9P7CG41_RHIOR</name>
<feature type="active site" evidence="1">
    <location>
        <position position="72"/>
    </location>
</feature>
<dbReference type="InterPro" id="IPR006145">
    <property type="entry name" value="PsdUridine_synth_RsuA/RluA"/>
</dbReference>
<dbReference type="GO" id="GO:0000455">
    <property type="term" value="P:enzyme-directed rRNA pseudouridine synthesis"/>
    <property type="evidence" value="ECO:0007669"/>
    <property type="project" value="TreeGrafter"/>
</dbReference>
<feature type="compositionally biased region" description="Basic and acidic residues" evidence="3">
    <location>
        <begin position="528"/>
        <end position="540"/>
    </location>
</feature>
<sequence length="1209" mass="137214">MNIEEDQNIIIHEPPVTDQPIKIIYEDDSLLVIDKPGGIQVHPSGRYRHNTIVHVMTKELGYNKLYPINRLDRMTSGLMMIAKTSQRAAEIKKELRERTVEKEYVCRVTGLFPSERVVCHAPIKQLSYIVPFNYVHNHGKDCTTVFERLSYNGMTSIVRCKPLSGRTHQIRVHLRYLGYPIANDPIYSYSAAWSHLLPSPHHSLDNPQKIVQSMLDSAPYDYMVDPFEETDLPRCQECSVPIIQKDPAPDELSLWLHAVKYTGHSWSYKSPLPAWSDDLFNGDKPKDNFHTCDSPSGSSTSEPHEETNNTQSLNYIDPAFFHKLNQLNSDNPLLFIQPNTISSPPNVLLTPSFVNPLLPNSNSLNEPQPNLWPNSNNYKTAIPELTKSFINHSVTKQQCTTSNTNLPGMQIRVLGVPQTGAKSRVETQIKLCIQLVTDDGDKAQRWSHLKLPGPLVAKEKLKRQILISSNGSKITNISGLENTTLLPEKVLYLSARVICASDPNRKVTTCIGCIQRERKRSQRRKENKNKSEAEENKVEDEKAMAIEEQRVLLFNCSEIVDFNSGDAILPTRITCYCRHHNERLGFCIYFEMNDHTGKQVASGMSPPIMITDDHKSNKQKINRKRPRTELDSTNRISSFDSRQLGNHYQLQPRSSLSTDLSFLPPLASPPEQPVLQRLIPNEGPTYGGIEVTLLGSGFRSGLTCMFGDVAASSTHYWSPNTLVCILPPAVNPGTVVVSFKEHPMVIDSQDVTLFTYYNENDHALMELALQVVGLKMTGKVEDAREIAMRIVQGGDNQDSDSSQKQPQTANLERHIMQVLEVMTTFRDIDSHDVSITSAQGHTMLHLAAMLGFTQLIHMLIDLGCHTNATDRNGYTALHYAAWYQHREVVRFLLDRGLVDSQIANRWNKRPIEMTEDVSIRHMLWNHVVLAEDDTSSGYSSVDDSLEDDNEYSEDEESSVWLGDVEEESDESWGPCYLSDSEVSLPDEFVSVTEGLRHRRKTQQPFIQYLNDVETASYSPEEIVDAEPLHSIDSLTEDEKDVPKEMNWMQRTLSHFQPTASNDLLQNIKNTIPAKPTELNLKTIADHILQFPSKPASMMSGLLFSNNQTNEQEEPPAEQTLAWYMALAYAMGARSLTSEDEKEENQTTTSQEEYTITRDKRRDRRLYSFWVPMLCLMIVWLIFQFISSHPGVVDTIISISGFRRQYLTIH</sequence>
<feature type="region of interest" description="Disordered" evidence="3">
    <location>
        <begin position="521"/>
        <end position="540"/>
    </location>
</feature>
<dbReference type="PANTHER" id="PTHR21600">
    <property type="entry name" value="MITOCHONDRIAL RNA PSEUDOURIDINE SYNTHASE"/>
    <property type="match status" value="1"/>
</dbReference>